<dbReference type="STRING" id="1121939.L861_08880"/>
<accession>S2L3X3</accession>
<comment type="caution">
    <text evidence="2">The sequence shown here is derived from an EMBL/GenBank/DDBJ whole genome shotgun (WGS) entry which is preliminary data.</text>
</comment>
<sequence>MPRTVYAHQRDTLDAICHRVFGQTAGITEQVLELNPGIAELGPVLPQGTPVRLPDITQQPQRTKTVQLWD</sequence>
<proteinExistence type="predicted"/>
<dbReference type="InterPro" id="IPR008861">
    <property type="entry name" value="GpX-like"/>
</dbReference>
<gene>
    <name evidence="2" type="ORF">L861_08880</name>
</gene>
<dbReference type="EMBL" id="ASTJ01000024">
    <property type="protein sequence ID" value="EPC02409.1"/>
    <property type="molecule type" value="Genomic_DNA"/>
</dbReference>
<dbReference type="eggNOG" id="COG5004">
    <property type="taxonomic scope" value="Bacteria"/>
</dbReference>
<reference evidence="2 3" key="1">
    <citation type="journal article" date="2013" name="Genome Announc.">
        <title>Draft genome sequence of the moderately halophilic gammaproteobacterium Halomonas anticariensis FP35.</title>
        <authorList>
            <person name="Tahrioui A."/>
            <person name="Quesada E."/>
            <person name="Llamas I."/>
        </authorList>
    </citation>
    <scope>NUCLEOTIDE SEQUENCE [LARGE SCALE GENOMIC DNA]</scope>
    <source>
        <strain evidence="3">DSM 16096 / CECT 5854 / LMG 22089 / FP35</strain>
    </source>
</reference>
<evidence type="ECO:0000256" key="1">
    <source>
        <dbReference type="SAM" id="MobiDB-lite"/>
    </source>
</evidence>
<organism evidence="2 3">
    <name type="scientific">Litchfieldella anticariensis (strain DSM 16096 / CECT 5854 / CIP 108499 / LMG 22089 / FP35)</name>
    <name type="common">Halomonas anticariensis</name>
    <dbReference type="NCBI Taxonomy" id="1121939"/>
    <lineage>
        <taxon>Bacteria</taxon>
        <taxon>Pseudomonadati</taxon>
        <taxon>Pseudomonadota</taxon>
        <taxon>Gammaproteobacteria</taxon>
        <taxon>Oceanospirillales</taxon>
        <taxon>Halomonadaceae</taxon>
        <taxon>Litchfieldella</taxon>
    </lineage>
</organism>
<feature type="region of interest" description="Disordered" evidence="1">
    <location>
        <begin position="50"/>
        <end position="70"/>
    </location>
</feature>
<dbReference type="PATRIC" id="fig|1121939.11.peg.1884"/>
<dbReference type="Proteomes" id="UP000014463">
    <property type="component" value="Unassembled WGS sequence"/>
</dbReference>
<evidence type="ECO:0000313" key="2">
    <source>
        <dbReference type="EMBL" id="EPC02409.1"/>
    </source>
</evidence>
<dbReference type="OrthoDB" id="8759063at2"/>
<name>S2L3X3_LITA3</name>
<evidence type="ECO:0000313" key="3">
    <source>
        <dbReference type="Proteomes" id="UP000014463"/>
    </source>
</evidence>
<dbReference type="AlphaFoldDB" id="S2L3X3"/>
<dbReference type="Pfam" id="PF05489">
    <property type="entry name" value="Phage_tail_X"/>
    <property type="match status" value="1"/>
</dbReference>
<keyword evidence="3" id="KW-1185">Reference proteome</keyword>
<dbReference type="RefSeq" id="WP_016416388.1">
    <property type="nucleotide sequence ID" value="NZ_AUAB01000002.1"/>
</dbReference>
<protein>
    <submittedName>
        <fullName evidence="2">Tail protein X</fullName>
    </submittedName>
</protein>
<feature type="compositionally biased region" description="Polar residues" evidence="1">
    <location>
        <begin position="56"/>
        <end position="70"/>
    </location>
</feature>